<proteinExistence type="predicted"/>
<dbReference type="GO" id="GO:0005634">
    <property type="term" value="C:nucleus"/>
    <property type="evidence" value="ECO:0007669"/>
    <property type="project" value="TreeGrafter"/>
</dbReference>
<keyword evidence="3" id="KW-1185">Reference proteome</keyword>
<evidence type="ECO:0000313" key="3">
    <source>
        <dbReference type="Proteomes" id="UP001056384"/>
    </source>
</evidence>
<name>A0A9Q9AHH0_9PEZI</name>
<dbReference type="GO" id="GO:0043565">
    <property type="term" value="F:sequence-specific DNA binding"/>
    <property type="evidence" value="ECO:0007669"/>
    <property type="project" value="TreeGrafter"/>
</dbReference>
<evidence type="ECO:0000313" key="2">
    <source>
        <dbReference type="EMBL" id="USW47769.1"/>
    </source>
</evidence>
<dbReference type="PANTHER" id="PTHR28164">
    <property type="entry name" value="PROTEIN STB3"/>
    <property type="match status" value="1"/>
</dbReference>
<dbReference type="OrthoDB" id="5391991at2759"/>
<dbReference type="PANTHER" id="PTHR28164:SF1">
    <property type="entry name" value="PROTEIN STB3"/>
    <property type="match status" value="1"/>
</dbReference>
<dbReference type="EMBL" id="CP099418">
    <property type="protein sequence ID" value="USW47769.1"/>
    <property type="molecule type" value="Genomic_DNA"/>
</dbReference>
<feature type="region of interest" description="Disordered" evidence="1">
    <location>
        <begin position="235"/>
        <end position="254"/>
    </location>
</feature>
<gene>
    <name evidence="2" type="ORF">Slin15195_G010880</name>
</gene>
<dbReference type="InterPro" id="IPR018818">
    <property type="entry name" value="Stb3"/>
</dbReference>
<feature type="region of interest" description="Disordered" evidence="1">
    <location>
        <begin position="266"/>
        <end position="287"/>
    </location>
</feature>
<dbReference type="Pfam" id="PF10330">
    <property type="entry name" value="Stb3"/>
    <property type="match status" value="1"/>
</dbReference>
<protein>
    <submittedName>
        <fullName evidence="2">Sin3 binding protein</fullName>
    </submittedName>
</protein>
<reference evidence="2" key="1">
    <citation type="submission" date="2022-06" db="EMBL/GenBank/DDBJ databases">
        <title>Complete genome sequences of two strains of the flax pathogen Septoria linicola.</title>
        <authorList>
            <person name="Lapalu N."/>
            <person name="Simon A."/>
            <person name="Demenou B."/>
            <person name="Paumier D."/>
            <person name="Guillot M.-P."/>
            <person name="Gout L."/>
            <person name="Valade R."/>
        </authorList>
    </citation>
    <scope>NUCLEOTIDE SEQUENCE</scope>
    <source>
        <strain evidence="2">SE15195</strain>
    </source>
</reference>
<sequence>MAYAPTSAMASASQVPSASIPIMRDHADISGTAVFEKRANALLTPPSSISPELAAHSLQAGALSPPPINIEHDMDMQEENTMDTGSLPSGGTPLSRGALSSLDGAVAITPSMLAKHHLPAILLNQGPRPIRHVMGELTHTVPGFSRIPPAKARRIVVAALESRNGGGLDGSVTFSKTGWGRWDAHIKGSSRDSGVGSFNECHLSPPRSEHGSYAASHNDSAIHVPAIHMQARRREHFSGGSWTASSIREEDELDMDMDPIEEAADKMSLDGDSSESSETNSDTDNEDWTAVGVEALRKASLPTPNAPIQNYRKLSTPYTGKYATRTGSRGPLAVRPARPIHSSSVPAGNSMHALRSAVQSPAERDAVAALMSMGSM</sequence>
<dbReference type="GO" id="GO:0000432">
    <property type="term" value="P:positive regulation of transcription from RNA polymerase II promoter by glucose"/>
    <property type="evidence" value="ECO:0007669"/>
    <property type="project" value="TreeGrafter"/>
</dbReference>
<organism evidence="2 3">
    <name type="scientific">Septoria linicola</name>
    <dbReference type="NCBI Taxonomy" id="215465"/>
    <lineage>
        <taxon>Eukaryota</taxon>
        <taxon>Fungi</taxon>
        <taxon>Dikarya</taxon>
        <taxon>Ascomycota</taxon>
        <taxon>Pezizomycotina</taxon>
        <taxon>Dothideomycetes</taxon>
        <taxon>Dothideomycetidae</taxon>
        <taxon>Mycosphaerellales</taxon>
        <taxon>Mycosphaerellaceae</taxon>
        <taxon>Septoria</taxon>
    </lineage>
</organism>
<evidence type="ECO:0000256" key="1">
    <source>
        <dbReference type="SAM" id="MobiDB-lite"/>
    </source>
</evidence>
<accession>A0A9Q9AHH0</accession>
<dbReference type="AlphaFoldDB" id="A0A9Q9AHH0"/>
<dbReference type="Proteomes" id="UP001056384">
    <property type="component" value="Chromosome 1"/>
</dbReference>